<accession>A0A125QHQ0</accession>
<organism evidence="1 2">
    <name type="scientific">Pseudomonas fluorescens</name>
    <dbReference type="NCBI Taxonomy" id="294"/>
    <lineage>
        <taxon>Bacteria</taxon>
        <taxon>Pseudomonadati</taxon>
        <taxon>Pseudomonadota</taxon>
        <taxon>Gammaproteobacteria</taxon>
        <taxon>Pseudomonadales</taxon>
        <taxon>Pseudomonadaceae</taxon>
        <taxon>Pseudomonas</taxon>
    </lineage>
</organism>
<name>A0A125QHQ0_PSEFL</name>
<reference evidence="1 2" key="1">
    <citation type="submission" date="2015-05" db="EMBL/GenBank/DDBJ databases">
        <title>A genomic and transcriptomic approach to investigate the blue pigment phenotype in Pseudomonas fluorescens.</title>
        <authorList>
            <person name="Andreani N.A."/>
            <person name="Cardazzo B."/>
        </authorList>
    </citation>
    <scope>NUCLEOTIDE SEQUENCE [LARGE SCALE GENOMIC DNA]</scope>
    <source>
        <strain evidence="1 2">Ps_22</strain>
    </source>
</reference>
<dbReference type="EMBL" id="LCYA01000138">
    <property type="protein sequence ID" value="KWV85199.1"/>
    <property type="molecule type" value="Genomic_DNA"/>
</dbReference>
<gene>
    <name evidence="1" type="ORF">PFLmoz3_05143</name>
</gene>
<comment type="caution">
    <text evidence="1">The sequence shown here is derived from an EMBL/GenBank/DDBJ whole genome shotgun (WGS) entry which is preliminary data.</text>
</comment>
<sequence length="181" mass="19065">MGQAGGFLQRVEQCLSAKALVELTQVVEGDLRARQCGHALLAQVIGQVTQHAIPQTFMGHATQLLLDRLDRVALLGQRRQTQRIGTGEPAHAAGQVDIIEQGFAAMAFQLDQCRGLPAPAAQHAGQGGQQQVVDLGAIGTRRLLQQLPGALGIQAHADRFGIAIAPCALGTLYWQGHGGAS</sequence>
<dbReference type="Proteomes" id="UP000061348">
    <property type="component" value="Unassembled WGS sequence"/>
</dbReference>
<evidence type="ECO:0000313" key="1">
    <source>
        <dbReference type="EMBL" id="KWV85199.1"/>
    </source>
</evidence>
<dbReference type="AlphaFoldDB" id="A0A125QHQ0"/>
<proteinExistence type="predicted"/>
<evidence type="ECO:0000313" key="2">
    <source>
        <dbReference type="Proteomes" id="UP000061348"/>
    </source>
</evidence>
<protein>
    <submittedName>
        <fullName evidence="1">Uncharacterized protein</fullName>
    </submittedName>
</protein>